<dbReference type="Proteomes" id="UP000503011">
    <property type="component" value="Chromosome"/>
</dbReference>
<name>A0A6F8YRH4_9ACTN</name>
<dbReference type="AlphaFoldDB" id="A0A6F8YRH4"/>
<dbReference type="EMBL" id="AP022871">
    <property type="protein sequence ID" value="BCB88702.1"/>
    <property type="molecule type" value="Genomic_DNA"/>
</dbReference>
<dbReference type="RefSeq" id="WP_173160257.1">
    <property type="nucleotide sequence ID" value="NZ_AP022871.1"/>
</dbReference>
<proteinExistence type="predicted"/>
<evidence type="ECO:0000313" key="1">
    <source>
        <dbReference type="EMBL" id="BCB88702.1"/>
    </source>
</evidence>
<sequence length="151" mass="17031">MVDIDELLPRSRSPRDYLNLVADPRADQEVLRALAAGPYSFVRKVVAQHLLADAQTLAVPLPTEDLDRWDRCHVLASIACHPNADRTVLRRVLRETLALLREPDGRPYAAALALARRPELDPEEILIFAEQQGASRRMRRGLLRNLAARDP</sequence>
<accession>A0A6F8YRH4</accession>
<gene>
    <name evidence="1" type="ORF">Psuf_060150</name>
</gene>
<reference evidence="1 2" key="1">
    <citation type="submission" date="2020-03" db="EMBL/GenBank/DDBJ databases">
        <title>Whole genome shotgun sequence of Phytohabitans suffuscus NBRC 105367.</title>
        <authorList>
            <person name="Komaki H."/>
            <person name="Tamura T."/>
        </authorList>
    </citation>
    <scope>NUCLEOTIDE SEQUENCE [LARGE SCALE GENOMIC DNA]</scope>
    <source>
        <strain evidence="1 2">NBRC 105367</strain>
    </source>
</reference>
<keyword evidence="2" id="KW-1185">Reference proteome</keyword>
<organism evidence="1 2">
    <name type="scientific">Phytohabitans suffuscus</name>
    <dbReference type="NCBI Taxonomy" id="624315"/>
    <lineage>
        <taxon>Bacteria</taxon>
        <taxon>Bacillati</taxon>
        <taxon>Actinomycetota</taxon>
        <taxon>Actinomycetes</taxon>
        <taxon>Micromonosporales</taxon>
        <taxon>Micromonosporaceae</taxon>
    </lineage>
</organism>
<dbReference type="KEGG" id="psuu:Psuf_060150"/>
<protein>
    <submittedName>
        <fullName evidence="1">Uncharacterized protein</fullName>
    </submittedName>
</protein>
<reference evidence="1 2" key="2">
    <citation type="submission" date="2020-03" db="EMBL/GenBank/DDBJ databases">
        <authorList>
            <person name="Ichikawa N."/>
            <person name="Kimura A."/>
            <person name="Kitahashi Y."/>
            <person name="Uohara A."/>
        </authorList>
    </citation>
    <scope>NUCLEOTIDE SEQUENCE [LARGE SCALE GENOMIC DNA]</scope>
    <source>
        <strain evidence="1 2">NBRC 105367</strain>
    </source>
</reference>
<evidence type="ECO:0000313" key="2">
    <source>
        <dbReference type="Proteomes" id="UP000503011"/>
    </source>
</evidence>